<dbReference type="Pfam" id="PF01551">
    <property type="entry name" value="Peptidase_M23"/>
    <property type="match status" value="1"/>
</dbReference>
<dbReference type="InterPro" id="IPR016047">
    <property type="entry name" value="M23ase_b-sheet_dom"/>
</dbReference>
<protein>
    <submittedName>
        <fullName evidence="4">Peptidoglycan DD-metalloendopeptidase family protein</fullName>
    </submittedName>
</protein>
<feature type="domain" description="M23ase beta-sheet core" evidence="3">
    <location>
        <begin position="280"/>
        <end position="377"/>
    </location>
</feature>
<accession>A0A6G4UAW9</accession>
<keyword evidence="5" id="KW-1185">Reference proteome</keyword>
<feature type="compositionally biased region" description="Basic residues" evidence="2">
    <location>
        <begin position="1"/>
        <end position="16"/>
    </location>
</feature>
<dbReference type="InterPro" id="IPR011055">
    <property type="entry name" value="Dup_hybrid_motif"/>
</dbReference>
<evidence type="ECO:0000313" key="4">
    <source>
        <dbReference type="EMBL" id="NGN68826.1"/>
    </source>
</evidence>
<dbReference type="PANTHER" id="PTHR21666:SF289">
    <property type="entry name" value="L-ALA--D-GLU ENDOPEPTIDASE"/>
    <property type="match status" value="1"/>
</dbReference>
<feature type="region of interest" description="Disordered" evidence="2">
    <location>
        <begin position="112"/>
        <end position="260"/>
    </location>
</feature>
<feature type="region of interest" description="Disordered" evidence="2">
    <location>
        <begin position="398"/>
        <end position="460"/>
    </location>
</feature>
<feature type="compositionally biased region" description="Basic residues" evidence="2">
    <location>
        <begin position="406"/>
        <end position="431"/>
    </location>
</feature>
<dbReference type="CDD" id="cd12797">
    <property type="entry name" value="M23_peptidase"/>
    <property type="match status" value="1"/>
</dbReference>
<feature type="compositionally biased region" description="Basic and acidic residues" evidence="2">
    <location>
        <begin position="176"/>
        <end position="191"/>
    </location>
</feature>
<feature type="compositionally biased region" description="Basic and acidic residues" evidence="2">
    <location>
        <begin position="230"/>
        <end position="243"/>
    </location>
</feature>
<gene>
    <name evidence="4" type="ORF">G5C51_33655</name>
</gene>
<dbReference type="Gene3D" id="2.70.70.10">
    <property type="entry name" value="Glucose Permease (Domain IIA)"/>
    <property type="match status" value="1"/>
</dbReference>
<evidence type="ECO:0000259" key="3">
    <source>
        <dbReference type="Pfam" id="PF01551"/>
    </source>
</evidence>
<sequence>MDRRSPAHGHHPRSAARWRAGLGGGRGAGPGRRLGVGPAGWLGAGRAGWLGAGLAGRLRAAARWVAPRPPDCRTTRRWPAPGRSRLLRCGSRRLLIAVLAAALLTITSATAAPPRTGVGAEPSGATSGQAAQEEGIEADERRGPWIAPGDAQDGDRNGFLGARAGDRDGPAVTPPGDRDDPASARPGDRGDPASTQAGSQNGPAGTQPGSRNGPAVTQAGSRNDAAGTRPGDRIGSEDARPGDRIGPAGGRAWPVDGGAPQARPTLARGFEPPRSAYGPGHRGVDLLARPGQPVRAAAPGKVSFAGKVAGRGVVSIELTDSGTPPLRITYEPVRATVTKGDKVGAGGLIGVLQAGPFHCPEPCLHWGLRRNETYLNPLALLPKEMLRGGPSRLLPVFGVPLPHSGTKPRPHRARRTTARRTKPTLRSHRTKPGPALPTGGDLGSHAYRTEPGPRPLPAGV</sequence>
<reference evidence="4 5" key="1">
    <citation type="submission" date="2020-02" db="EMBL/GenBank/DDBJ databases">
        <title>Whole-genome analyses of novel actinobacteria.</title>
        <authorList>
            <person name="Sahin N."/>
        </authorList>
    </citation>
    <scope>NUCLEOTIDE SEQUENCE [LARGE SCALE GENOMIC DNA]</scope>
    <source>
        <strain evidence="4 5">A7024</strain>
    </source>
</reference>
<proteinExistence type="predicted"/>
<dbReference type="GO" id="GO:0004222">
    <property type="term" value="F:metalloendopeptidase activity"/>
    <property type="evidence" value="ECO:0007669"/>
    <property type="project" value="TreeGrafter"/>
</dbReference>
<organism evidence="4 5">
    <name type="scientific">Streptomyces coryli</name>
    <dbReference type="NCBI Taxonomy" id="1128680"/>
    <lineage>
        <taxon>Bacteria</taxon>
        <taxon>Bacillati</taxon>
        <taxon>Actinomycetota</taxon>
        <taxon>Actinomycetes</taxon>
        <taxon>Kitasatosporales</taxon>
        <taxon>Streptomycetaceae</taxon>
        <taxon>Streptomyces</taxon>
    </lineage>
</organism>
<dbReference type="EMBL" id="JAAKZV010000234">
    <property type="protein sequence ID" value="NGN68826.1"/>
    <property type="molecule type" value="Genomic_DNA"/>
</dbReference>
<keyword evidence="1" id="KW-0732">Signal</keyword>
<dbReference type="RefSeq" id="WP_165243140.1">
    <property type="nucleotide sequence ID" value="NZ_JAAKZV010000234.1"/>
</dbReference>
<feature type="compositionally biased region" description="Gly residues" evidence="2">
    <location>
        <begin position="21"/>
        <end position="31"/>
    </location>
</feature>
<name>A0A6G4UAW9_9ACTN</name>
<evidence type="ECO:0000256" key="2">
    <source>
        <dbReference type="SAM" id="MobiDB-lite"/>
    </source>
</evidence>
<dbReference type="InterPro" id="IPR050570">
    <property type="entry name" value="Cell_wall_metabolism_enzyme"/>
</dbReference>
<evidence type="ECO:0000256" key="1">
    <source>
        <dbReference type="ARBA" id="ARBA00022729"/>
    </source>
</evidence>
<dbReference type="PANTHER" id="PTHR21666">
    <property type="entry name" value="PEPTIDASE-RELATED"/>
    <property type="match status" value="1"/>
</dbReference>
<comment type="caution">
    <text evidence="4">The sequence shown here is derived from an EMBL/GenBank/DDBJ whole genome shotgun (WGS) entry which is preliminary data.</text>
</comment>
<dbReference type="SUPFAM" id="SSF51261">
    <property type="entry name" value="Duplicated hybrid motif"/>
    <property type="match status" value="1"/>
</dbReference>
<dbReference type="AlphaFoldDB" id="A0A6G4UAW9"/>
<dbReference type="Proteomes" id="UP000481583">
    <property type="component" value="Unassembled WGS sequence"/>
</dbReference>
<feature type="region of interest" description="Disordered" evidence="2">
    <location>
        <begin position="1"/>
        <end position="31"/>
    </location>
</feature>
<feature type="compositionally biased region" description="Polar residues" evidence="2">
    <location>
        <begin position="193"/>
        <end position="210"/>
    </location>
</feature>
<evidence type="ECO:0000313" key="5">
    <source>
        <dbReference type="Proteomes" id="UP000481583"/>
    </source>
</evidence>